<evidence type="ECO:0000259" key="8">
    <source>
        <dbReference type="PROSITE" id="PS50109"/>
    </source>
</evidence>
<evidence type="ECO:0000256" key="3">
    <source>
        <dbReference type="ARBA" id="ARBA00022679"/>
    </source>
</evidence>
<dbReference type="SUPFAM" id="SSF55781">
    <property type="entry name" value="GAF domain-like"/>
    <property type="match status" value="1"/>
</dbReference>
<gene>
    <name evidence="9" type="ORF">C4B60_03470</name>
</gene>
<evidence type="ECO:0000256" key="2">
    <source>
        <dbReference type="ARBA" id="ARBA00012438"/>
    </source>
</evidence>
<keyword evidence="3" id="KW-0808">Transferase</keyword>
<keyword evidence="10" id="KW-1185">Reference proteome</keyword>
<comment type="caution">
    <text evidence="9">The sequence shown here is derived from an EMBL/GenBank/DDBJ whole genome shotgun (WGS) entry which is preliminary data.</text>
</comment>
<dbReference type="InterPro" id="IPR005467">
    <property type="entry name" value="His_kinase_dom"/>
</dbReference>
<evidence type="ECO:0000313" key="10">
    <source>
        <dbReference type="Proteomes" id="UP000239047"/>
    </source>
</evidence>
<dbReference type="EMBL" id="PREZ01000001">
    <property type="protein sequence ID" value="PPA72509.1"/>
    <property type="molecule type" value="Genomic_DNA"/>
</dbReference>
<dbReference type="Gene3D" id="3.30.565.10">
    <property type="entry name" value="Histidine kinase-like ATPase, C-terminal domain"/>
    <property type="match status" value="1"/>
</dbReference>
<dbReference type="InterPro" id="IPR029016">
    <property type="entry name" value="GAF-like_dom_sf"/>
</dbReference>
<dbReference type="Pfam" id="PF07730">
    <property type="entry name" value="HisKA_3"/>
    <property type="match status" value="1"/>
</dbReference>
<dbReference type="InterPro" id="IPR050482">
    <property type="entry name" value="Sensor_HK_TwoCompSys"/>
</dbReference>
<dbReference type="PROSITE" id="PS50109">
    <property type="entry name" value="HIS_KIN"/>
    <property type="match status" value="1"/>
</dbReference>
<comment type="catalytic activity">
    <reaction evidence="1">
        <text>ATP + protein L-histidine = ADP + protein N-phospho-L-histidine.</text>
        <dbReference type="EC" id="2.7.13.3"/>
    </reaction>
</comment>
<dbReference type="InterPro" id="IPR003594">
    <property type="entry name" value="HATPase_dom"/>
</dbReference>
<evidence type="ECO:0000256" key="6">
    <source>
        <dbReference type="ARBA" id="ARBA00022840"/>
    </source>
</evidence>
<dbReference type="Gene3D" id="1.20.5.1930">
    <property type="match status" value="1"/>
</dbReference>
<proteinExistence type="predicted"/>
<evidence type="ECO:0000256" key="4">
    <source>
        <dbReference type="ARBA" id="ARBA00022741"/>
    </source>
</evidence>
<protein>
    <recommendedName>
        <fullName evidence="2">histidine kinase</fullName>
        <ecNumber evidence="2">2.7.13.3</ecNumber>
    </recommendedName>
</protein>
<dbReference type="SUPFAM" id="SSF55874">
    <property type="entry name" value="ATPase domain of HSP90 chaperone/DNA topoisomerase II/histidine kinase"/>
    <property type="match status" value="1"/>
</dbReference>
<dbReference type="InterPro" id="IPR036890">
    <property type="entry name" value="HATPase_C_sf"/>
</dbReference>
<dbReference type="GO" id="GO:0016020">
    <property type="term" value="C:membrane"/>
    <property type="evidence" value="ECO:0007669"/>
    <property type="project" value="InterPro"/>
</dbReference>
<dbReference type="PANTHER" id="PTHR24421:SF40">
    <property type="entry name" value="SENSOR HISTIDINE KINASE YHCY"/>
    <property type="match status" value="1"/>
</dbReference>
<dbReference type="Pfam" id="PF02518">
    <property type="entry name" value="HATPase_c"/>
    <property type="match status" value="1"/>
</dbReference>
<feature type="domain" description="Histidine kinase" evidence="8">
    <location>
        <begin position="257"/>
        <end position="344"/>
    </location>
</feature>
<dbReference type="Gene3D" id="3.30.450.40">
    <property type="match status" value="1"/>
</dbReference>
<evidence type="ECO:0000313" key="9">
    <source>
        <dbReference type="EMBL" id="PPA72509.1"/>
    </source>
</evidence>
<sequence length="344" mass="37765">MLQGALSQLLKGTDFQTGWIFFIGENGRHALLAQSNLPKALNEDDCHAMRAGGCWCVNKYKRGELEKASNILECKRIVNAIDKKHEGTDGITHHATVTLQSGTERFGLLNVATPGRKKFTEQELILLESAAFQIGSAIKRIQLTKKEQEVALIQERNRLARDLHDSVNQLLFSITLTARGGAEMTDQQEVKETFHGLQSLAQEALTEMRALIWQLRPKGLEGGIKEAVNGYGEILGLKINFNQNGVAALPSKVEETIFRVAQEALTNCKRHAAADEVTISISTASDRISMSIEDKGCGFNTKHLKALPSVGVKSMRERVELAGGEFMIKSSPGKGTVIKAEIPF</sequence>
<evidence type="ECO:0000256" key="7">
    <source>
        <dbReference type="ARBA" id="ARBA00023012"/>
    </source>
</evidence>
<dbReference type="CDD" id="cd16917">
    <property type="entry name" value="HATPase_UhpB-NarQ-NarX-like"/>
    <property type="match status" value="1"/>
</dbReference>
<dbReference type="GO" id="GO:0046983">
    <property type="term" value="F:protein dimerization activity"/>
    <property type="evidence" value="ECO:0007669"/>
    <property type="project" value="InterPro"/>
</dbReference>
<accession>A0A2S5GHP9</accession>
<keyword evidence="4" id="KW-0547">Nucleotide-binding</keyword>
<dbReference type="InterPro" id="IPR003018">
    <property type="entry name" value="GAF"/>
</dbReference>
<dbReference type="PANTHER" id="PTHR24421">
    <property type="entry name" value="NITRATE/NITRITE SENSOR PROTEIN NARX-RELATED"/>
    <property type="match status" value="1"/>
</dbReference>
<evidence type="ECO:0000256" key="5">
    <source>
        <dbReference type="ARBA" id="ARBA00022777"/>
    </source>
</evidence>
<reference evidence="9 10" key="1">
    <citation type="submission" date="2018-02" db="EMBL/GenBank/DDBJ databases">
        <title>Jeotgalibacillus proteolyticum sp. nov. a protease producing bacterium isolated from ocean sediments of Laizhou Bay.</title>
        <authorList>
            <person name="Li Y."/>
        </authorList>
    </citation>
    <scope>NUCLEOTIDE SEQUENCE [LARGE SCALE GENOMIC DNA]</scope>
    <source>
        <strain evidence="9 10">22-7</strain>
    </source>
</reference>
<evidence type="ECO:0000256" key="1">
    <source>
        <dbReference type="ARBA" id="ARBA00000085"/>
    </source>
</evidence>
<dbReference type="Pfam" id="PF13185">
    <property type="entry name" value="GAF_2"/>
    <property type="match status" value="1"/>
</dbReference>
<dbReference type="EC" id="2.7.13.3" evidence="2"/>
<dbReference type="InterPro" id="IPR011712">
    <property type="entry name" value="Sig_transdc_His_kin_sub3_dim/P"/>
</dbReference>
<dbReference type="AlphaFoldDB" id="A0A2S5GHP9"/>
<keyword evidence="6" id="KW-0067">ATP-binding</keyword>
<dbReference type="GO" id="GO:0005524">
    <property type="term" value="F:ATP binding"/>
    <property type="evidence" value="ECO:0007669"/>
    <property type="project" value="UniProtKB-KW"/>
</dbReference>
<organism evidence="9 10">
    <name type="scientific">Jeotgalibacillus proteolyticus</name>
    <dbReference type="NCBI Taxonomy" id="2082395"/>
    <lineage>
        <taxon>Bacteria</taxon>
        <taxon>Bacillati</taxon>
        <taxon>Bacillota</taxon>
        <taxon>Bacilli</taxon>
        <taxon>Bacillales</taxon>
        <taxon>Caryophanaceae</taxon>
        <taxon>Jeotgalibacillus</taxon>
    </lineage>
</organism>
<name>A0A2S5GHP9_9BACL</name>
<dbReference type="Proteomes" id="UP000239047">
    <property type="component" value="Unassembled WGS sequence"/>
</dbReference>
<keyword evidence="7" id="KW-0902">Two-component regulatory system</keyword>
<keyword evidence="5 9" id="KW-0418">Kinase</keyword>
<dbReference type="OrthoDB" id="9795828at2"/>
<dbReference type="GO" id="GO:0000155">
    <property type="term" value="F:phosphorelay sensor kinase activity"/>
    <property type="evidence" value="ECO:0007669"/>
    <property type="project" value="InterPro"/>
</dbReference>